<accession>A0ACC7LL75</accession>
<comment type="caution">
    <text evidence="1">The sequence shown here is derived from an EMBL/GenBank/DDBJ whole genome shotgun (WGS) entry which is preliminary data.</text>
</comment>
<name>A0ACC7LL75_9FLAO</name>
<evidence type="ECO:0000313" key="1">
    <source>
        <dbReference type="EMBL" id="MFH6603790.1"/>
    </source>
</evidence>
<organism evidence="1 2">
    <name type="scientific">Meishania litoralis</name>
    <dbReference type="NCBI Taxonomy" id="3434685"/>
    <lineage>
        <taxon>Bacteria</taxon>
        <taxon>Pseudomonadati</taxon>
        <taxon>Bacteroidota</taxon>
        <taxon>Flavobacteriia</taxon>
        <taxon>Flavobacteriales</taxon>
        <taxon>Flavobacteriaceae</taxon>
        <taxon>Meishania</taxon>
    </lineage>
</organism>
<protein>
    <submittedName>
        <fullName evidence="1">Nuclear transport factor 2 family protein</fullName>
    </submittedName>
</protein>
<proteinExistence type="predicted"/>
<dbReference type="Proteomes" id="UP001595191">
    <property type="component" value="Unassembled WGS sequence"/>
</dbReference>
<sequence length="147" mass="16912">MKKLTLLFCASFFLCLFSTSAQGDKALVQSALEDYVNAIYDVKPELIERSVDTTLRKIGYWYDEKSGTYKDNLPMTYQQLYDLAGKWNKDGKQVTVDSPKKIEIYEVNDKTATGKLTAEWGIDLFHLAKVNGQWKIMNIIWQSHSKN</sequence>
<dbReference type="EMBL" id="JBHFPV010000002">
    <property type="protein sequence ID" value="MFH6603790.1"/>
    <property type="molecule type" value="Genomic_DNA"/>
</dbReference>
<evidence type="ECO:0000313" key="2">
    <source>
        <dbReference type="Proteomes" id="UP001595191"/>
    </source>
</evidence>
<keyword evidence="2" id="KW-1185">Reference proteome</keyword>
<gene>
    <name evidence="1" type="ORF">ACEZ3G_09910</name>
</gene>
<reference evidence="1" key="1">
    <citation type="submission" date="2024-09" db="EMBL/GenBank/DDBJ databases">
        <authorList>
            <person name="Liu J."/>
        </authorList>
    </citation>
    <scope>NUCLEOTIDE SEQUENCE</scope>
    <source>
        <strain evidence="1">NBU2967</strain>
    </source>
</reference>